<protein>
    <submittedName>
        <fullName evidence="1">Tetratricopeptide repeat protein</fullName>
    </submittedName>
</protein>
<gene>
    <name evidence="1" type="ORF">R6U77_07095</name>
</gene>
<dbReference type="RefSeq" id="WP_319837951.1">
    <property type="nucleotide sequence ID" value="NZ_CP137624.1"/>
</dbReference>
<dbReference type="EMBL" id="CP137624">
    <property type="protein sequence ID" value="WPK13435.1"/>
    <property type="molecule type" value="Genomic_DNA"/>
</dbReference>
<accession>A0ABZ0S141</accession>
<reference evidence="1 2" key="1">
    <citation type="submission" date="2023-09" db="EMBL/GenBank/DDBJ databases">
        <authorList>
            <person name="Page C.A."/>
            <person name="Perez-Diaz I.M."/>
        </authorList>
    </citation>
    <scope>NUCLEOTIDE SEQUENCE [LARGE SCALE GENOMIC DNA]</scope>
    <source>
        <strain evidence="1 2">Ll15</strain>
    </source>
</reference>
<proteinExistence type="predicted"/>
<evidence type="ECO:0000313" key="2">
    <source>
        <dbReference type="Proteomes" id="UP001322664"/>
    </source>
</evidence>
<organism evidence="1 2">
    <name type="scientific">Lysinibacillus louembei</name>
    <dbReference type="NCBI Taxonomy" id="1470088"/>
    <lineage>
        <taxon>Bacteria</taxon>
        <taxon>Bacillati</taxon>
        <taxon>Bacillota</taxon>
        <taxon>Bacilli</taxon>
        <taxon>Bacillales</taxon>
        <taxon>Bacillaceae</taxon>
        <taxon>Lysinibacillus</taxon>
    </lineage>
</organism>
<dbReference type="InterPro" id="IPR019734">
    <property type="entry name" value="TPR_rpt"/>
</dbReference>
<sequence>MLINDFDQRLQEVRQLIFIDENDFLREKCPDTDKLYAALRLGDALLLQPTIENDLKYKTYRKVGYLNRLVGCIATSLYYLKEALDYFEPRGGEEYVLTLINYGETIKHTKEYEKSLHIFEQVLTYCNEHNLPQFEDSVWQFKGKCYLEQGDVASAERCFYKAYTIRKKRNDKKMLIPSENALKYIGKIKR</sequence>
<dbReference type="SUPFAM" id="SSF48452">
    <property type="entry name" value="TPR-like"/>
    <property type="match status" value="1"/>
</dbReference>
<dbReference type="Proteomes" id="UP001322664">
    <property type="component" value="Chromosome"/>
</dbReference>
<evidence type="ECO:0000313" key="1">
    <source>
        <dbReference type="EMBL" id="WPK13435.1"/>
    </source>
</evidence>
<dbReference type="Pfam" id="PF13181">
    <property type="entry name" value="TPR_8"/>
    <property type="match status" value="1"/>
</dbReference>
<dbReference type="InterPro" id="IPR011990">
    <property type="entry name" value="TPR-like_helical_dom_sf"/>
</dbReference>
<dbReference type="Gene3D" id="1.25.40.10">
    <property type="entry name" value="Tetratricopeptide repeat domain"/>
    <property type="match status" value="1"/>
</dbReference>
<name>A0ABZ0S141_9BACI</name>
<keyword evidence="2" id="KW-1185">Reference proteome</keyword>